<dbReference type="EMBL" id="JACGCM010002681">
    <property type="protein sequence ID" value="KAF6136787.1"/>
    <property type="molecule type" value="Genomic_DNA"/>
</dbReference>
<proteinExistence type="predicted"/>
<dbReference type="GO" id="GO:0004177">
    <property type="term" value="F:aminopeptidase activity"/>
    <property type="evidence" value="ECO:0007669"/>
    <property type="project" value="UniProtKB-EC"/>
</dbReference>
<gene>
    <name evidence="1" type="ORF">GIB67_020109</name>
</gene>
<dbReference type="InterPro" id="IPR005944">
    <property type="entry name" value="Pro_iminopeptidase"/>
</dbReference>
<dbReference type="PANTHER" id="PTHR43722">
    <property type="entry name" value="PROLINE IMINOPEPTIDASE"/>
    <property type="match status" value="1"/>
</dbReference>
<accession>A0A7J7L2J3</accession>
<dbReference type="InterPro" id="IPR029058">
    <property type="entry name" value="AB_hydrolase_fold"/>
</dbReference>
<keyword evidence="2" id="KW-1185">Reference proteome</keyword>
<name>A0A7J7L2J3_9MAGN</name>
<dbReference type="OrthoDB" id="10249433at2759"/>
<protein>
    <submittedName>
        <fullName evidence="1">Uncharacterized protein</fullName>
    </submittedName>
</protein>
<sequence length="142" mass="16287">MPHLIHFFCELSAWEPFKDLIPENERSCFISAYSKRLNSTDLDTQVRTFGNLDFFGSFSLLLLNIAFVTDVVIHFTHALCTQHLEVAAARAWTKWEMMTAHLLPNEDNIKKGDDDKFALVSSFMLNSLRHSTHVRQITRGSA</sequence>
<evidence type="ECO:0000313" key="2">
    <source>
        <dbReference type="Proteomes" id="UP000541444"/>
    </source>
</evidence>
<dbReference type="Gene3D" id="3.40.50.1820">
    <property type="entry name" value="alpha/beta hydrolase"/>
    <property type="match status" value="1"/>
</dbReference>
<comment type="caution">
    <text evidence="1">The sequence shown here is derived from an EMBL/GenBank/DDBJ whole genome shotgun (WGS) entry which is preliminary data.</text>
</comment>
<organism evidence="1 2">
    <name type="scientific">Kingdonia uniflora</name>
    <dbReference type="NCBI Taxonomy" id="39325"/>
    <lineage>
        <taxon>Eukaryota</taxon>
        <taxon>Viridiplantae</taxon>
        <taxon>Streptophyta</taxon>
        <taxon>Embryophyta</taxon>
        <taxon>Tracheophyta</taxon>
        <taxon>Spermatophyta</taxon>
        <taxon>Magnoliopsida</taxon>
        <taxon>Ranunculales</taxon>
        <taxon>Circaeasteraceae</taxon>
        <taxon>Kingdonia</taxon>
    </lineage>
</organism>
<dbReference type="PANTHER" id="PTHR43722:SF1">
    <property type="entry name" value="PROLINE IMINOPEPTIDASE"/>
    <property type="match status" value="1"/>
</dbReference>
<reference evidence="1 2" key="1">
    <citation type="journal article" date="2020" name="IScience">
        <title>Genome Sequencing of the Endangered Kingdonia uniflora (Circaeasteraceae, Ranunculales) Reveals Potential Mechanisms of Evolutionary Specialization.</title>
        <authorList>
            <person name="Sun Y."/>
            <person name="Deng T."/>
            <person name="Zhang A."/>
            <person name="Moore M.J."/>
            <person name="Landis J.B."/>
            <person name="Lin N."/>
            <person name="Zhang H."/>
            <person name="Zhang X."/>
            <person name="Huang J."/>
            <person name="Zhang X."/>
            <person name="Sun H."/>
            <person name="Wang H."/>
        </authorList>
    </citation>
    <scope>NUCLEOTIDE SEQUENCE [LARGE SCALE GENOMIC DNA]</scope>
    <source>
        <strain evidence="1">TB1705</strain>
        <tissue evidence="1">Leaf</tissue>
    </source>
</reference>
<dbReference type="GO" id="GO:0006508">
    <property type="term" value="P:proteolysis"/>
    <property type="evidence" value="ECO:0007669"/>
    <property type="project" value="InterPro"/>
</dbReference>
<dbReference type="AlphaFoldDB" id="A0A7J7L2J3"/>
<dbReference type="Proteomes" id="UP000541444">
    <property type="component" value="Unassembled WGS sequence"/>
</dbReference>
<evidence type="ECO:0000313" key="1">
    <source>
        <dbReference type="EMBL" id="KAF6136787.1"/>
    </source>
</evidence>
<dbReference type="GO" id="GO:0005737">
    <property type="term" value="C:cytoplasm"/>
    <property type="evidence" value="ECO:0007669"/>
    <property type="project" value="InterPro"/>
</dbReference>